<comment type="subcellular location">
    <subcellularLocation>
        <location evidence="1">Cell membrane</location>
    </subcellularLocation>
</comment>
<dbReference type="InterPro" id="IPR017900">
    <property type="entry name" value="4Fe4S_Fe_S_CS"/>
</dbReference>
<organism evidence="11 12">
    <name type="scientific">Dehalococcoides mccartyi</name>
    <dbReference type="NCBI Taxonomy" id="61435"/>
    <lineage>
        <taxon>Bacteria</taxon>
        <taxon>Bacillati</taxon>
        <taxon>Chloroflexota</taxon>
        <taxon>Dehalococcoidia</taxon>
        <taxon>Dehalococcoidales</taxon>
        <taxon>Dehalococcoidaceae</taxon>
        <taxon>Dehalococcoides</taxon>
    </lineage>
</organism>
<accession>A0A0V8M509</accession>
<dbReference type="GO" id="GO:0005886">
    <property type="term" value="C:plasma membrane"/>
    <property type="evidence" value="ECO:0007669"/>
    <property type="project" value="UniProtKB-SubCell"/>
</dbReference>
<evidence type="ECO:0000256" key="4">
    <source>
        <dbReference type="ARBA" id="ARBA00022723"/>
    </source>
</evidence>
<evidence type="ECO:0000256" key="5">
    <source>
        <dbReference type="ARBA" id="ARBA00022729"/>
    </source>
</evidence>
<evidence type="ECO:0000256" key="9">
    <source>
        <dbReference type="ARBA" id="ARBA00029374"/>
    </source>
</evidence>
<keyword evidence="4" id="KW-0479">Metal-binding</keyword>
<feature type="domain" description="4Fe-4S ferredoxin-type" evidence="10">
    <location>
        <begin position="353"/>
        <end position="383"/>
    </location>
</feature>
<evidence type="ECO:0000313" key="12">
    <source>
        <dbReference type="Proteomes" id="UP000053577"/>
    </source>
</evidence>
<name>A0A0V8M509_9CHLR</name>
<gene>
    <name evidence="11" type="ORF">DA01_07940</name>
</gene>
<sequence length="505" mass="56098">MIKKHSTVSRRDFMKGLGLAGAGIGAAAAAAPVFHDLDELMSSSQATLNRPWYIKNREFGDIGIELDWNLIKRRDLSHYDNWTMNYLPFQYPGGPPALMQDFETAAQKNSDRLKELWPDYTASTRDLALANALGSVGTFGTYALNTTQGGWKVDKAPTPEELGIPKWEGTPEENLMMIRAAFSVMGLGPMVGVSELNEKTKNFVYEYTGDSWTWLPQGQPSEHVIFDDNISEFYRTQNPNTLHIPSSHKYVISTHNLSLDELTRRTYSPLGTPAESISYSRVAIAKNFVEEFIRGLGYHVVYGHALQPALVWDFLSGVAEHSRMGQNAVSPEYGGMMRTHATFYTDLPLAFTNPSDAGLTKFCETCGICADACPVGAISPVGTGRSWDNACGQDWANDIQNGGTEVMYNIPGYKGWRCNIFSCVTTKAACGAACKFSCPFNALHDGSFMHSIVKATVSNTSLFNGFFRNMEETLKYGYMDKEPSSWWETPEAWYVYGTNPNSLRQ</sequence>
<proteinExistence type="predicted"/>
<dbReference type="OrthoDB" id="165369at2"/>
<evidence type="ECO:0000256" key="7">
    <source>
        <dbReference type="ARBA" id="ARBA00023014"/>
    </source>
</evidence>
<dbReference type="PROSITE" id="PS51318">
    <property type="entry name" value="TAT"/>
    <property type="match status" value="1"/>
</dbReference>
<evidence type="ECO:0000256" key="8">
    <source>
        <dbReference type="ARBA" id="ARBA00023136"/>
    </source>
</evidence>
<dbReference type="PROSITE" id="PS00198">
    <property type="entry name" value="4FE4S_FER_1"/>
    <property type="match status" value="1"/>
</dbReference>
<comment type="cofactor">
    <cofactor evidence="9">
        <name>corrinoid</name>
        <dbReference type="ChEBI" id="CHEBI:33913"/>
    </cofactor>
</comment>
<dbReference type="GO" id="GO:0051539">
    <property type="term" value="F:4 iron, 4 sulfur cluster binding"/>
    <property type="evidence" value="ECO:0007669"/>
    <property type="project" value="UniProtKB-KW"/>
</dbReference>
<reference evidence="11 12" key="1">
    <citation type="journal article" date="2015" name="Sci. Rep.">
        <title>A comparative genomics and reductive dehalogenase gene transcription study of two chloroethene-respiring bacteria, Dehalococcoides mccartyi strains MB and 11a.</title>
        <authorList>
            <person name="Low A."/>
            <person name="Shen Z."/>
            <person name="Cheng D."/>
            <person name="Rogers M.J."/>
            <person name="Lee P.K."/>
            <person name="He J."/>
        </authorList>
    </citation>
    <scope>NUCLEOTIDE SEQUENCE [LARGE SCALE GENOMIC DNA]</scope>
    <source>
        <strain evidence="11 12">MB</strain>
    </source>
</reference>
<evidence type="ECO:0000256" key="6">
    <source>
        <dbReference type="ARBA" id="ARBA00023004"/>
    </source>
</evidence>
<dbReference type="PATRIC" id="fig|61435.5.peg.1561"/>
<dbReference type="InterPro" id="IPR006311">
    <property type="entry name" value="TAT_signal"/>
</dbReference>
<dbReference type="eggNOG" id="COG1145">
    <property type="taxonomic scope" value="Bacteria"/>
</dbReference>
<evidence type="ECO:0000256" key="1">
    <source>
        <dbReference type="ARBA" id="ARBA00004236"/>
    </source>
</evidence>
<dbReference type="NCBIfam" id="TIGR02486">
    <property type="entry name" value="RDH"/>
    <property type="match status" value="1"/>
</dbReference>
<dbReference type="AlphaFoldDB" id="A0A0V8M509"/>
<dbReference type="InterPro" id="IPR019546">
    <property type="entry name" value="TAT_signal_bac_arc"/>
</dbReference>
<evidence type="ECO:0000313" key="11">
    <source>
        <dbReference type="EMBL" id="KSV18862.1"/>
    </source>
</evidence>
<keyword evidence="2" id="KW-1003">Cell membrane</keyword>
<evidence type="ECO:0000259" key="10">
    <source>
        <dbReference type="PROSITE" id="PS51379"/>
    </source>
</evidence>
<comment type="caution">
    <text evidence="11">The sequence shown here is derived from an EMBL/GenBank/DDBJ whole genome shotgun (WGS) entry which is preliminary data.</text>
</comment>
<dbReference type="Pfam" id="PF00037">
    <property type="entry name" value="Fer4"/>
    <property type="match status" value="1"/>
</dbReference>
<protein>
    <submittedName>
        <fullName evidence="11">Dehalogenase</fullName>
    </submittedName>
</protein>
<keyword evidence="3" id="KW-0004">4Fe-4S</keyword>
<keyword evidence="8" id="KW-0472">Membrane</keyword>
<keyword evidence="7" id="KW-0411">Iron-sulfur</keyword>
<dbReference type="InterPro" id="IPR017896">
    <property type="entry name" value="4Fe4S_Fe-S-bd"/>
</dbReference>
<dbReference type="EMBL" id="JGYD01000004">
    <property type="protein sequence ID" value="KSV18862.1"/>
    <property type="molecule type" value="Genomic_DNA"/>
</dbReference>
<dbReference type="NCBIfam" id="TIGR01409">
    <property type="entry name" value="TAT_signal_seq"/>
    <property type="match status" value="1"/>
</dbReference>
<dbReference type="InterPro" id="IPR028894">
    <property type="entry name" value="RDH_dom"/>
</dbReference>
<dbReference type="Pfam" id="PF13486">
    <property type="entry name" value="Dehalogenase"/>
    <property type="match status" value="1"/>
</dbReference>
<dbReference type="GO" id="GO:0046872">
    <property type="term" value="F:metal ion binding"/>
    <property type="evidence" value="ECO:0007669"/>
    <property type="project" value="UniProtKB-KW"/>
</dbReference>
<dbReference type="Proteomes" id="UP000053577">
    <property type="component" value="Unassembled WGS sequence"/>
</dbReference>
<dbReference type="SUPFAM" id="SSF54862">
    <property type="entry name" value="4Fe-4S ferredoxins"/>
    <property type="match status" value="1"/>
</dbReference>
<dbReference type="PROSITE" id="PS51379">
    <property type="entry name" value="4FE4S_FER_2"/>
    <property type="match status" value="1"/>
</dbReference>
<dbReference type="RefSeq" id="WP_058292040.1">
    <property type="nucleotide sequence ID" value="NZ_JADIIK010000004.1"/>
</dbReference>
<keyword evidence="6" id="KW-0408">Iron</keyword>
<dbReference type="InterPro" id="IPR012832">
    <property type="entry name" value="RDH"/>
</dbReference>
<keyword evidence="5" id="KW-0732">Signal</keyword>
<evidence type="ECO:0000256" key="3">
    <source>
        <dbReference type="ARBA" id="ARBA00022485"/>
    </source>
</evidence>
<evidence type="ECO:0000256" key="2">
    <source>
        <dbReference type="ARBA" id="ARBA00022475"/>
    </source>
</evidence>